<keyword evidence="4" id="KW-1185">Reference proteome</keyword>
<comment type="caution">
    <text evidence="3">The sequence shown here is derived from an EMBL/GenBank/DDBJ whole genome shotgun (WGS) entry which is preliminary data.</text>
</comment>
<dbReference type="Proteomes" id="UP000790347">
    <property type="component" value="Unassembled WGS sequence"/>
</dbReference>
<reference evidence="3" key="1">
    <citation type="submission" date="2013-05" db="EMBL/GenBank/DDBJ databases">
        <authorList>
            <person name="Yim A.K.Y."/>
            <person name="Chan T.F."/>
            <person name="Ji K.M."/>
            <person name="Liu X.Y."/>
            <person name="Zhou J.W."/>
            <person name="Li R.Q."/>
            <person name="Yang K.Y."/>
            <person name="Li J."/>
            <person name="Li M."/>
            <person name="Law P.T.W."/>
            <person name="Wu Y.L."/>
            <person name="Cai Z.L."/>
            <person name="Qin H."/>
            <person name="Bao Y."/>
            <person name="Leung R.K.K."/>
            <person name="Ng P.K.S."/>
            <person name="Zou J."/>
            <person name="Zhong X.J."/>
            <person name="Ran P.X."/>
            <person name="Zhong N.S."/>
            <person name="Liu Z.G."/>
            <person name="Tsui S.K.W."/>
        </authorList>
    </citation>
    <scope>NUCLEOTIDE SEQUENCE</scope>
    <source>
        <strain evidence="3">Derf</strain>
        <tissue evidence="3">Whole organism</tissue>
    </source>
</reference>
<evidence type="ECO:0000313" key="3">
    <source>
        <dbReference type="EMBL" id="KAH9527751.1"/>
    </source>
</evidence>
<feature type="region of interest" description="Disordered" evidence="1">
    <location>
        <begin position="45"/>
        <end position="66"/>
    </location>
</feature>
<dbReference type="EMBL" id="ASGP02000001">
    <property type="protein sequence ID" value="KAH9527751.1"/>
    <property type="molecule type" value="Genomic_DNA"/>
</dbReference>
<gene>
    <name evidence="3" type="ORF">DERF_001756</name>
    <name evidence="2" type="ORF">DERF_006545</name>
</gene>
<proteinExistence type="predicted"/>
<name>A0A922ICE7_DERFA</name>
<dbReference type="AlphaFoldDB" id="A0A922ICE7"/>
<protein>
    <submittedName>
        <fullName evidence="3">Uncharacterized protein</fullName>
    </submittedName>
</protein>
<reference evidence="3" key="2">
    <citation type="journal article" date="2022" name="Res Sq">
        <title>Comparative Genomics Reveals Insights into the Divergent Evolution of Astigmatic Mites and Household Pest Adaptations.</title>
        <authorList>
            <person name="Xiong Q."/>
            <person name="Wan A.T.-Y."/>
            <person name="Liu X.-Y."/>
            <person name="Fung C.S.-H."/>
            <person name="Xiao X."/>
            <person name="Malainual N."/>
            <person name="Hou J."/>
            <person name="Wang L."/>
            <person name="Wang M."/>
            <person name="Yang K."/>
            <person name="Cui Y."/>
            <person name="Leung E."/>
            <person name="Nong W."/>
            <person name="Shin S.-K."/>
            <person name="Au S."/>
            <person name="Jeong K.Y."/>
            <person name="Chew F.T."/>
            <person name="Hui J."/>
            <person name="Leung T.F."/>
            <person name="Tungtrongchitr A."/>
            <person name="Zhong N."/>
            <person name="Liu Z."/>
            <person name="Tsui S."/>
        </authorList>
    </citation>
    <scope>NUCLEOTIDE SEQUENCE</scope>
    <source>
        <strain evidence="3">Derf</strain>
        <tissue evidence="3">Whole organism</tissue>
    </source>
</reference>
<organism evidence="3 4">
    <name type="scientific">Dermatophagoides farinae</name>
    <name type="common">American house dust mite</name>
    <dbReference type="NCBI Taxonomy" id="6954"/>
    <lineage>
        <taxon>Eukaryota</taxon>
        <taxon>Metazoa</taxon>
        <taxon>Ecdysozoa</taxon>
        <taxon>Arthropoda</taxon>
        <taxon>Chelicerata</taxon>
        <taxon>Arachnida</taxon>
        <taxon>Acari</taxon>
        <taxon>Acariformes</taxon>
        <taxon>Sarcoptiformes</taxon>
        <taxon>Astigmata</taxon>
        <taxon>Psoroptidia</taxon>
        <taxon>Analgoidea</taxon>
        <taxon>Pyroglyphidae</taxon>
        <taxon>Dermatophagoidinae</taxon>
        <taxon>Dermatophagoides</taxon>
    </lineage>
</organism>
<accession>A0A922ICE7</accession>
<evidence type="ECO:0000313" key="2">
    <source>
        <dbReference type="EMBL" id="KAH9522992.1"/>
    </source>
</evidence>
<evidence type="ECO:0000313" key="4">
    <source>
        <dbReference type="Proteomes" id="UP000790347"/>
    </source>
</evidence>
<dbReference type="EMBL" id="ASGP02000002">
    <property type="protein sequence ID" value="KAH9522992.1"/>
    <property type="molecule type" value="Genomic_DNA"/>
</dbReference>
<sequence length="66" mass="7305">MTVSDFGTICQRNDAQQTIVISSANATTFESEILNVTRRSFNKIVHSRGDKTPPCGQPHDNVLLDE</sequence>
<evidence type="ECO:0000256" key="1">
    <source>
        <dbReference type="SAM" id="MobiDB-lite"/>
    </source>
</evidence>